<organism>
    <name type="scientific">Gallus gallus</name>
    <name type="common">Chicken</name>
    <dbReference type="NCBI Taxonomy" id="9031"/>
    <lineage>
        <taxon>Eukaryota</taxon>
        <taxon>Metazoa</taxon>
        <taxon>Chordata</taxon>
        <taxon>Craniata</taxon>
        <taxon>Vertebrata</taxon>
        <taxon>Euteleostomi</taxon>
        <taxon>Archelosauria</taxon>
        <taxon>Archosauria</taxon>
        <taxon>Dinosauria</taxon>
        <taxon>Saurischia</taxon>
        <taxon>Theropoda</taxon>
        <taxon>Coelurosauria</taxon>
        <taxon>Aves</taxon>
        <taxon>Neognathae</taxon>
        <taxon>Galloanserae</taxon>
        <taxon>Galliformes</taxon>
        <taxon>Phasianidae</taxon>
        <taxon>Phasianinae</taxon>
        <taxon>Gallus</taxon>
    </lineage>
</organism>
<keyword id="KW-0903">Direct protein sequencing</keyword>
<name>Q9PRV4_CHICK</name>
<accession>Q9PRV4</accession>
<protein>
    <submittedName>
        <fullName>NAP-185 NEUROGLIA-associated protein</fullName>
    </submittedName>
</protein>
<proteinExistence type="evidence at protein level"/>
<sequence>VQIVYKPVDLSHVTSK</sequence>
<reference key="1">
    <citation type="journal article" date="1994" name="J. Biol. Chem.">
        <title>Identification and purification of a chicken brain neuroglia-associated protein.</title>
        <authorList>
            <person name="Solca F.F."/>
            <person name="Lurie D.I."/>
            <person name="Diltz C.D."/>
            <person name="Johnson R.S."/>
            <person name="Kumar S."/>
            <person name="Rubel E.W."/>
            <person name="Fischer E.H."/>
        </authorList>
    </citation>
    <scope>PROTEIN SEQUENCE</scope>
</reference>
<dbReference type="AlphaFoldDB" id="Q9PRV4"/>